<dbReference type="FunFam" id="3.30.200.20:FF:000394">
    <property type="entry name" value="Leucine-rich repeat receptor-like protein kinase"/>
    <property type="match status" value="1"/>
</dbReference>
<evidence type="ECO:0000313" key="19">
    <source>
        <dbReference type="EMBL" id="ESQ30278.1"/>
    </source>
</evidence>
<keyword evidence="10" id="KW-0418">Kinase</keyword>
<keyword evidence="5" id="KW-0808">Transferase</keyword>
<keyword evidence="2" id="KW-0723">Serine/threonine-protein kinase</keyword>
<feature type="binding site" evidence="15">
    <location>
        <position position="609"/>
    </location>
    <ligand>
        <name>ATP</name>
        <dbReference type="ChEBI" id="CHEBI:30616"/>
    </ligand>
</feature>
<dbReference type="PROSITE" id="PS00108">
    <property type="entry name" value="PROTEIN_KINASE_ST"/>
    <property type="match status" value="1"/>
</dbReference>
<dbReference type="SMART" id="SM00369">
    <property type="entry name" value="LRR_TYP"/>
    <property type="match status" value="2"/>
</dbReference>
<dbReference type="Pfam" id="PF13855">
    <property type="entry name" value="LRR_8"/>
    <property type="match status" value="1"/>
</dbReference>
<evidence type="ECO:0000256" key="12">
    <source>
        <dbReference type="ARBA" id="ARBA00022989"/>
    </source>
</evidence>
<keyword evidence="4" id="KW-0433">Leucine-rich repeat</keyword>
<dbReference type="GO" id="GO:0005524">
    <property type="term" value="F:ATP binding"/>
    <property type="evidence" value="ECO:0007669"/>
    <property type="project" value="UniProtKB-UniRule"/>
</dbReference>
<dbReference type="InterPro" id="IPR024788">
    <property type="entry name" value="Malectin-like_Carb-bd_dom"/>
</dbReference>
<feature type="signal peptide" evidence="17">
    <location>
        <begin position="1"/>
        <end position="24"/>
    </location>
</feature>
<evidence type="ECO:0000259" key="18">
    <source>
        <dbReference type="PROSITE" id="PS50011"/>
    </source>
</evidence>
<feature type="domain" description="Protein kinase" evidence="18">
    <location>
        <begin position="581"/>
        <end position="851"/>
    </location>
</feature>
<dbReference type="OMA" id="FANVEPH"/>
<dbReference type="FunFam" id="3.80.10.10:FF:000129">
    <property type="entry name" value="Leucine-rich repeat receptor-like kinase"/>
    <property type="match status" value="1"/>
</dbReference>
<dbReference type="PANTHER" id="PTHR45631">
    <property type="entry name" value="OS07G0107800 PROTEIN-RELATED"/>
    <property type="match status" value="1"/>
</dbReference>
<dbReference type="InterPro" id="IPR000719">
    <property type="entry name" value="Prot_kinase_dom"/>
</dbReference>
<sequence length="888" mass="98798">MERHLHGVLFVFVITFALINFVQAQDQEGFITLDCGLLPDGSPYVDPSTRLTFTSDASFIESGKNGRVHKDSERNFEKAFVTLRYFPDGERNCYNIKVTQGTNFLIRASFFYGNYDGLNIIPNFDLFLGPNKWTTVNLNATGGGKYVEIIHKSRLSSLHICLVKTGTTTPMISTLELRPLRSDIYISGIESSLQFLSRSYLNGSGRILRYPDDVYDRRWFPLVDKEWTLVSTTLNVNTSNGYDPPQGAMASAATYVNDNGTWNIPWSMEDSTTQFHIYLHFAEIQTLLANETREFNVLLNGEVFFGPYSPKFLRIDSLLTKPESTLRCKGGNCLLQLVKTTKSTLPPLINAIEIFTVVEFPQSETNQDEVVAIKKIQIAYGLSRISWQGDPCVPKQFLWAGLNCNNTDSSTPPTITSLNLSSSGLTNGIVPAIQNLTNLQELDLTNNDLTGVVPEFLADMKSLLIINLSGNNLSGQLPEKLLQKKGLKLNVEGNPRLICTEGSCVNKPGEGGHPKKSITVPVVASVASLVVIATALILFFVLKRKKSSKTNEEGRVPTSSEPPRITKKKRFTYAEVTEMTNNFERLIGKGGFGMVYHGYVNGTEPVAVKVVSQASIHGHKQFKAEVDLLLRVHHKNLVNLVGYCEKGKDLALVYEYMANGDLKELLSGKHDSSVLRWEKRLKIALEAAQGLEYLHKGCKPPIVHRDVKPANILLDQHLQAKLADFGLSRSFSNDGESHVSTVVAGTLGYLDPEYYRTNWLTEKSDVYSFGVVLLEIITNRPVIDQSRERPYIAEWVGLMVTKGDIRNITDPSLKGDYHSDSAWKFVELAMTCVNASSTSRPTMSQVVIELIECLTFENSRGGTSRDMDSNGSREVTMTFGTEVNPTAR</sequence>
<keyword evidence="13 16" id="KW-0472">Membrane</keyword>
<keyword evidence="6 16" id="KW-0812">Transmembrane</keyword>
<accession>V4KSE5</accession>
<gene>
    <name evidence="19" type="ORF">EUTSA_v10011224mg</name>
</gene>
<evidence type="ECO:0000256" key="6">
    <source>
        <dbReference type="ARBA" id="ARBA00022692"/>
    </source>
</evidence>
<dbReference type="InterPro" id="IPR011009">
    <property type="entry name" value="Kinase-like_dom_sf"/>
</dbReference>
<dbReference type="InterPro" id="IPR032675">
    <property type="entry name" value="LRR_dom_sf"/>
</dbReference>
<dbReference type="FunFam" id="1.10.510.10:FF:000146">
    <property type="entry name" value="LRR receptor-like serine/threonine-protein kinase IOS1"/>
    <property type="match status" value="1"/>
</dbReference>
<dbReference type="KEGG" id="eus:EUTSA_v10011224mg"/>
<dbReference type="Gene3D" id="1.10.510.10">
    <property type="entry name" value="Transferase(Phosphotransferase) domain 1"/>
    <property type="match status" value="1"/>
</dbReference>
<dbReference type="Pfam" id="PF12819">
    <property type="entry name" value="Malectin_like"/>
    <property type="match status" value="1"/>
</dbReference>
<evidence type="ECO:0000256" key="4">
    <source>
        <dbReference type="ARBA" id="ARBA00022614"/>
    </source>
</evidence>
<dbReference type="PANTHER" id="PTHR45631:SF48">
    <property type="entry name" value="LEUCINE-RICH REPEAT PROTEIN KINASE FAMILY PROTEIN"/>
    <property type="match status" value="1"/>
</dbReference>
<name>V4KSE5_EUTSA</name>
<keyword evidence="20" id="KW-1185">Reference proteome</keyword>
<evidence type="ECO:0000256" key="3">
    <source>
        <dbReference type="ARBA" id="ARBA00022553"/>
    </source>
</evidence>
<dbReference type="Gene3D" id="3.30.200.20">
    <property type="entry name" value="Phosphorylase Kinase, domain 1"/>
    <property type="match status" value="1"/>
</dbReference>
<keyword evidence="14" id="KW-0675">Receptor</keyword>
<dbReference type="SMART" id="SM00220">
    <property type="entry name" value="S_TKc"/>
    <property type="match status" value="1"/>
</dbReference>
<dbReference type="eggNOG" id="ENOG502QQCZ">
    <property type="taxonomic scope" value="Eukaryota"/>
</dbReference>
<dbReference type="InterPro" id="IPR008271">
    <property type="entry name" value="Ser/Thr_kinase_AS"/>
</dbReference>
<organism evidence="19 20">
    <name type="scientific">Eutrema salsugineum</name>
    <name type="common">Saltwater cress</name>
    <name type="synonym">Sisymbrium salsugineum</name>
    <dbReference type="NCBI Taxonomy" id="72664"/>
    <lineage>
        <taxon>Eukaryota</taxon>
        <taxon>Viridiplantae</taxon>
        <taxon>Streptophyta</taxon>
        <taxon>Embryophyta</taxon>
        <taxon>Tracheophyta</taxon>
        <taxon>Spermatophyta</taxon>
        <taxon>Magnoliopsida</taxon>
        <taxon>eudicotyledons</taxon>
        <taxon>Gunneridae</taxon>
        <taxon>Pentapetalae</taxon>
        <taxon>rosids</taxon>
        <taxon>malvids</taxon>
        <taxon>Brassicales</taxon>
        <taxon>Brassicaceae</taxon>
        <taxon>Eutremeae</taxon>
        <taxon>Eutrema</taxon>
    </lineage>
</organism>
<evidence type="ECO:0000256" key="5">
    <source>
        <dbReference type="ARBA" id="ARBA00022679"/>
    </source>
</evidence>
<keyword evidence="9 15" id="KW-0547">Nucleotide-binding</keyword>
<evidence type="ECO:0000256" key="14">
    <source>
        <dbReference type="ARBA" id="ARBA00023170"/>
    </source>
</evidence>
<evidence type="ECO:0000256" key="7">
    <source>
        <dbReference type="ARBA" id="ARBA00022729"/>
    </source>
</evidence>
<keyword evidence="3" id="KW-0597">Phosphoprotein</keyword>
<comment type="subcellular location">
    <subcellularLocation>
        <location evidence="1">Membrane</location>
        <topology evidence="1">Single-pass membrane protein</topology>
    </subcellularLocation>
</comment>
<dbReference type="OrthoDB" id="2017114at2759"/>
<keyword evidence="8" id="KW-0677">Repeat</keyword>
<dbReference type="SUPFAM" id="SSF52058">
    <property type="entry name" value="L domain-like"/>
    <property type="match status" value="1"/>
</dbReference>
<dbReference type="InterPro" id="IPR003591">
    <property type="entry name" value="Leu-rich_rpt_typical-subtyp"/>
</dbReference>
<dbReference type="SUPFAM" id="SSF56112">
    <property type="entry name" value="Protein kinase-like (PK-like)"/>
    <property type="match status" value="1"/>
</dbReference>
<evidence type="ECO:0000256" key="10">
    <source>
        <dbReference type="ARBA" id="ARBA00022777"/>
    </source>
</evidence>
<evidence type="ECO:0000313" key="20">
    <source>
        <dbReference type="Proteomes" id="UP000030689"/>
    </source>
</evidence>
<evidence type="ECO:0000256" key="2">
    <source>
        <dbReference type="ARBA" id="ARBA00022527"/>
    </source>
</evidence>
<dbReference type="Pfam" id="PF00069">
    <property type="entry name" value="Pkinase"/>
    <property type="match status" value="1"/>
</dbReference>
<dbReference type="Proteomes" id="UP000030689">
    <property type="component" value="Unassembled WGS sequence"/>
</dbReference>
<dbReference type="PROSITE" id="PS00107">
    <property type="entry name" value="PROTEIN_KINASE_ATP"/>
    <property type="match status" value="1"/>
</dbReference>
<evidence type="ECO:0000256" key="16">
    <source>
        <dbReference type="SAM" id="Phobius"/>
    </source>
</evidence>
<reference evidence="19 20" key="1">
    <citation type="journal article" date="2013" name="Front. Plant Sci.">
        <title>The Reference Genome of the Halophytic Plant Eutrema salsugineum.</title>
        <authorList>
            <person name="Yang R."/>
            <person name="Jarvis D.E."/>
            <person name="Chen H."/>
            <person name="Beilstein M.A."/>
            <person name="Grimwood J."/>
            <person name="Jenkins J."/>
            <person name="Shu S."/>
            <person name="Prochnik S."/>
            <person name="Xin M."/>
            <person name="Ma C."/>
            <person name="Schmutz J."/>
            <person name="Wing R.A."/>
            <person name="Mitchell-Olds T."/>
            <person name="Schumaker K.S."/>
            <person name="Wang X."/>
        </authorList>
    </citation>
    <scope>NUCLEOTIDE SEQUENCE [LARGE SCALE GENOMIC DNA]</scope>
</reference>
<dbReference type="GO" id="GO:0016020">
    <property type="term" value="C:membrane"/>
    <property type="evidence" value="ECO:0007669"/>
    <property type="project" value="UniProtKB-SubCell"/>
</dbReference>
<evidence type="ECO:0000256" key="13">
    <source>
        <dbReference type="ARBA" id="ARBA00023136"/>
    </source>
</evidence>
<dbReference type="PROSITE" id="PS50011">
    <property type="entry name" value="PROTEIN_KINASE_DOM"/>
    <property type="match status" value="1"/>
</dbReference>
<evidence type="ECO:0000256" key="1">
    <source>
        <dbReference type="ARBA" id="ARBA00004167"/>
    </source>
</evidence>
<dbReference type="Gramene" id="ESQ30278">
    <property type="protein sequence ID" value="ESQ30278"/>
    <property type="gene ID" value="EUTSA_v10011224mg"/>
</dbReference>
<dbReference type="GO" id="GO:0004674">
    <property type="term" value="F:protein serine/threonine kinase activity"/>
    <property type="evidence" value="ECO:0007669"/>
    <property type="project" value="UniProtKB-KW"/>
</dbReference>
<proteinExistence type="predicted"/>
<evidence type="ECO:0000256" key="15">
    <source>
        <dbReference type="PROSITE-ProRule" id="PRU10141"/>
    </source>
</evidence>
<evidence type="ECO:0000256" key="11">
    <source>
        <dbReference type="ARBA" id="ARBA00022840"/>
    </source>
</evidence>
<keyword evidence="11 15" id="KW-0067">ATP-binding</keyword>
<feature type="transmembrane region" description="Helical" evidence="16">
    <location>
        <begin position="522"/>
        <end position="542"/>
    </location>
</feature>
<keyword evidence="7 17" id="KW-0732">Signal</keyword>
<feature type="chain" id="PRO_5004721142" description="Protein kinase domain-containing protein" evidence="17">
    <location>
        <begin position="25"/>
        <end position="888"/>
    </location>
</feature>
<protein>
    <recommendedName>
        <fullName evidence="18">Protein kinase domain-containing protein</fullName>
    </recommendedName>
</protein>
<dbReference type="InterPro" id="IPR017441">
    <property type="entry name" value="Protein_kinase_ATP_BS"/>
</dbReference>
<evidence type="ECO:0000256" key="8">
    <source>
        <dbReference type="ARBA" id="ARBA00022737"/>
    </source>
</evidence>
<evidence type="ECO:0000256" key="9">
    <source>
        <dbReference type="ARBA" id="ARBA00022741"/>
    </source>
</evidence>
<dbReference type="AlphaFoldDB" id="V4KSE5"/>
<evidence type="ECO:0000256" key="17">
    <source>
        <dbReference type="SAM" id="SignalP"/>
    </source>
</evidence>
<dbReference type="Gene3D" id="3.80.10.10">
    <property type="entry name" value="Ribonuclease Inhibitor"/>
    <property type="match status" value="1"/>
</dbReference>
<dbReference type="EMBL" id="KI517809">
    <property type="protein sequence ID" value="ESQ30278.1"/>
    <property type="molecule type" value="Genomic_DNA"/>
</dbReference>
<dbReference type="InterPro" id="IPR001611">
    <property type="entry name" value="Leu-rich_rpt"/>
</dbReference>
<dbReference type="CDD" id="cd14066">
    <property type="entry name" value="STKc_IRAK"/>
    <property type="match status" value="1"/>
</dbReference>
<keyword evidence="12 16" id="KW-1133">Transmembrane helix</keyword>